<keyword evidence="7" id="KW-1185">Reference proteome</keyword>
<evidence type="ECO:0000256" key="1">
    <source>
        <dbReference type="ARBA" id="ARBA00022614"/>
    </source>
</evidence>
<reference evidence="6" key="1">
    <citation type="submission" date="2021-11" db="EMBL/GenBank/DDBJ databases">
        <authorList>
            <person name="Schell T."/>
        </authorList>
    </citation>
    <scope>NUCLEOTIDE SEQUENCE</scope>
    <source>
        <strain evidence="6">M5</strain>
    </source>
</reference>
<evidence type="ECO:0000256" key="3">
    <source>
        <dbReference type="ARBA" id="ARBA00038315"/>
    </source>
</evidence>
<dbReference type="PANTHER" id="PTHR24112:SF9">
    <property type="entry name" value="PROTEIN PHOSPHATASE 1 REGULATORY SUBUNIT 37"/>
    <property type="match status" value="1"/>
</dbReference>
<protein>
    <recommendedName>
        <fullName evidence="8">Protein phosphatase 1 regulatory subunit 37</fullName>
    </recommendedName>
</protein>
<dbReference type="PANTHER" id="PTHR24112">
    <property type="entry name" value="LEUCINE-RICH REPEAT, ISOFORM F-RELATED"/>
    <property type="match status" value="1"/>
</dbReference>
<evidence type="ECO:0000313" key="6">
    <source>
        <dbReference type="EMBL" id="CAH0102081.1"/>
    </source>
</evidence>
<organism evidence="6 7">
    <name type="scientific">Daphnia galeata</name>
    <dbReference type="NCBI Taxonomy" id="27404"/>
    <lineage>
        <taxon>Eukaryota</taxon>
        <taxon>Metazoa</taxon>
        <taxon>Ecdysozoa</taxon>
        <taxon>Arthropoda</taxon>
        <taxon>Crustacea</taxon>
        <taxon>Branchiopoda</taxon>
        <taxon>Diplostraca</taxon>
        <taxon>Cladocera</taxon>
        <taxon>Anomopoda</taxon>
        <taxon>Daphniidae</taxon>
        <taxon>Daphnia</taxon>
    </lineage>
</organism>
<dbReference type="Gene3D" id="3.80.10.10">
    <property type="entry name" value="Ribonuclease Inhibitor"/>
    <property type="match status" value="3"/>
</dbReference>
<feature type="compositionally biased region" description="Polar residues" evidence="4">
    <location>
        <begin position="623"/>
        <end position="636"/>
    </location>
</feature>
<feature type="region of interest" description="Disordered" evidence="4">
    <location>
        <begin position="610"/>
        <end position="640"/>
    </location>
</feature>
<dbReference type="Pfam" id="PF13516">
    <property type="entry name" value="LRR_6"/>
    <property type="match status" value="3"/>
</dbReference>
<proteinExistence type="inferred from homology"/>
<keyword evidence="5" id="KW-0812">Transmembrane</keyword>
<dbReference type="InterPro" id="IPR001611">
    <property type="entry name" value="Leu-rich_rpt"/>
</dbReference>
<dbReference type="AlphaFoldDB" id="A0A8J2RFX2"/>
<keyword evidence="5" id="KW-0472">Membrane</keyword>
<dbReference type="SMART" id="SM00368">
    <property type="entry name" value="LRR_RI"/>
    <property type="match status" value="8"/>
</dbReference>
<evidence type="ECO:0000256" key="2">
    <source>
        <dbReference type="ARBA" id="ARBA00022737"/>
    </source>
</evidence>
<dbReference type="Proteomes" id="UP000789390">
    <property type="component" value="Unassembled WGS sequence"/>
</dbReference>
<dbReference type="InterPro" id="IPR051279">
    <property type="entry name" value="PP1-Reg/Actin-Interact_Protein"/>
</dbReference>
<feature type="compositionally biased region" description="Pro residues" evidence="4">
    <location>
        <begin position="551"/>
        <end position="565"/>
    </location>
</feature>
<evidence type="ECO:0000256" key="5">
    <source>
        <dbReference type="SAM" id="Phobius"/>
    </source>
</evidence>
<sequence length="771" mass="84598">MILATHSKMAEEMEEWSSRLRFSGVCQTEIETPSELNLSLNLDDSSDQPFEGIKQKRRMLEKRVSFPSDETQLVQNLEPTVPDVPECILTEEETDINIVAAYTSSCKKNEAEPVEHIIEQLKTLDLSRPRSASLTLRGRNLNSHDCESLEDVLKNVPLKLLDIGDAHSSDDGLIALFDMIEFYEAATHVSIASNKNMTSRGWQACCRMIKRTECLEWLDAAQVGLSEHSSTLLARALRSNSRLRVLYLNDCGLTGRSLAIIASSLKMNRNLRELHLAENKLTPFDALQLGILLTGNSSLQHVDLRNNEILDKGMGYICDALLDNVGLISLVVWNNGITHESSPTLAKVLATNQTLQTLNLGHNKLGDEGIIGLIPCGLERNRSLLNLGLQENGLTCSGIISLSESLATGTLLKRVDLRKNNIALAGLMALAAALKHCPTITQLDLDPTDPSTSSSSCDQQNAAEYQRLIEEIATCCTSHETEANDGDTLSSLPSDLNTKRSANNKEADSDETISRKISLTCLVPPSEKQLLLPLNNKEDDQQPRRKLRSPLPSPSPSPSPSPLPSPSGGRFKVTRVEAPSQSPLPSPRSRFTVTPVASVVSTPEIELPVADTGESTPAADGVLSSNNNAETDNCSTTKDDASPDYTSLIRSFPSKVIVGFDVLNHLNATFIISYPVPLYFSLLFIITHTYICLTYRFIFYTYILKKQIYFGEGTNNKQNKITVPKTKPGGVYFSNLPLFLLSLIQIDFSCSSTSSFCPLLLTKILSCSPDS</sequence>
<feature type="region of interest" description="Disordered" evidence="4">
    <location>
        <begin position="530"/>
        <end position="572"/>
    </location>
</feature>
<name>A0A8J2RFX2_9CRUS</name>
<dbReference type="SUPFAM" id="SSF52047">
    <property type="entry name" value="RNI-like"/>
    <property type="match status" value="1"/>
</dbReference>
<dbReference type="CDD" id="cd00116">
    <property type="entry name" value="LRR_RI"/>
    <property type="match status" value="1"/>
</dbReference>
<evidence type="ECO:0008006" key="8">
    <source>
        <dbReference type="Google" id="ProtNLM"/>
    </source>
</evidence>
<feature type="transmembrane region" description="Helical" evidence="5">
    <location>
        <begin position="678"/>
        <end position="698"/>
    </location>
</feature>
<keyword evidence="2" id="KW-0677">Repeat</keyword>
<keyword evidence="5" id="KW-1133">Transmembrane helix</keyword>
<comment type="caution">
    <text evidence="6">The sequence shown here is derived from an EMBL/GenBank/DDBJ whole genome shotgun (WGS) entry which is preliminary data.</text>
</comment>
<accession>A0A8J2RFX2</accession>
<feature type="compositionally biased region" description="Polar residues" evidence="4">
    <location>
        <begin position="487"/>
        <end position="501"/>
    </location>
</feature>
<feature type="region of interest" description="Disordered" evidence="4">
    <location>
        <begin position="482"/>
        <end position="511"/>
    </location>
</feature>
<gene>
    <name evidence="6" type="ORF">DGAL_LOCUS4459</name>
</gene>
<comment type="similarity">
    <text evidence="3">Belongs to the PPP1R37 family.</text>
</comment>
<evidence type="ECO:0000256" key="4">
    <source>
        <dbReference type="SAM" id="MobiDB-lite"/>
    </source>
</evidence>
<evidence type="ECO:0000313" key="7">
    <source>
        <dbReference type="Proteomes" id="UP000789390"/>
    </source>
</evidence>
<dbReference type="EMBL" id="CAKKLH010000073">
    <property type="protein sequence ID" value="CAH0102081.1"/>
    <property type="molecule type" value="Genomic_DNA"/>
</dbReference>
<keyword evidence="1" id="KW-0433">Leucine-rich repeat</keyword>
<dbReference type="InterPro" id="IPR032675">
    <property type="entry name" value="LRR_dom_sf"/>
</dbReference>
<dbReference type="OrthoDB" id="10034042at2759"/>